<proteinExistence type="predicted"/>
<gene>
    <name evidence="3" type="ORF">A9Y76_08985</name>
</gene>
<keyword evidence="4" id="KW-1185">Reference proteome</keyword>
<dbReference type="Pfam" id="PF07883">
    <property type="entry name" value="Cupin_2"/>
    <property type="match status" value="1"/>
</dbReference>
<reference evidence="4" key="1">
    <citation type="submission" date="2016-06" db="EMBL/GenBank/DDBJ databases">
        <authorList>
            <person name="Xu Y."/>
            <person name="Nagy A."/>
            <person name="Yan X."/>
            <person name="Kim S.W."/>
            <person name="Haley B."/>
            <person name="Liu N.T."/>
            <person name="Nou X."/>
        </authorList>
    </citation>
    <scope>NUCLEOTIDE SEQUENCE [LARGE SCALE GENOMIC DNA]</scope>
    <source>
        <strain evidence="4">ATCC 49129</strain>
    </source>
</reference>
<dbReference type="EMBL" id="CP016022">
    <property type="protein sequence ID" value="ANJ74465.1"/>
    <property type="molecule type" value="Genomic_DNA"/>
</dbReference>
<accession>A0A192A1X3</accession>
<dbReference type="InterPro" id="IPR014710">
    <property type="entry name" value="RmlC-like_jellyroll"/>
</dbReference>
<evidence type="ECO:0000313" key="4">
    <source>
        <dbReference type="Proteomes" id="UP000078572"/>
    </source>
</evidence>
<evidence type="ECO:0000313" key="3">
    <source>
        <dbReference type="EMBL" id="ANJ74465.1"/>
    </source>
</evidence>
<feature type="region of interest" description="Disordered" evidence="1">
    <location>
        <begin position="1"/>
        <end position="23"/>
    </location>
</feature>
<evidence type="ECO:0000259" key="2">
    <source>
        <dbReference type="Pfam" id="PF07883"/>
    </source>
</evidence>
<dbReference type="SUPFAM" id="SSF51182">
    <property type="entry name" value="RmlC-like cupins"/>
    <property type="match status" value="1"/>
</dbReference>
<dbReference type="Proteomes" id="UP000078572">
    <property type="component" value="Chromosome 1"/>
</dbReference>
<dbReference type="InterPro" id="IPR011051">
    <property type="entry name" value="RmlC_Cupin_sf"/>
</dbReference>
<dbReference type="Gene3D" id="2.60.120.10">
    <property type="entry name" value="Jelly Rolls"/>
    <property type="match status" value="1"/>
</dbReference>
<organism evidence="3 4">
    <name type="scientific">Ralstonia insidiosa</name>
    <dbReference type="NCBI Taxonomy" id="190721"/>
    <lineage>
        <taxon>Bacteria</taxon>
        <taxon>Pseudomonadati</taxon>
        <taxon>Pseudomonadota</taxon>
        <taxon>Betaproteobacteria</taxon>
        <taxon>Burkholderiales</taxon>
        <taxon>Burkholderiaceae</taxon>
        <taxon>Ralstonia</taxon>
    </lineage>
</organism>
<dbReference type="AlphaFoldDB" id="A0A192A1X3"/>
<feature type="domain" description="Cupin type-2" evidence="2">
    <location>
        <begin position="63"/>
        <end position="122"/>
    </location>
</feature>
<feature type="compositionally biased region" description="Basic and acidic residues" evidence="1">
    <location>
        <begin position="1"/>
        <end position="10"/>
    </location>
</feature>
<protein>
    <submittedName>
        <fullName evidence="3">Cupin</fullName>
    </submittedName>
</protein>
<evidence type="ECO:0000256" key="1">
    <source>
        <dbReference type="SAM" id="MobiDB-lite"/>
    </source>
</evidence>
<sequence length="142" mass="15569">MFQYQRDHFDLVPTTPGAGGASSENLVSFPASELTWTELPGSGGVKYANVQGDLAGHGPYDAFVLFPNGANNPYHVHTQDLPTVVLKGTFYAIIDGKRVDYPPGSYYNLPANMPHFSGCATGDDCLLFQYQRDHFDLVPVRQ</sequence>
<dbReference type="InterPro" id="IPR013096">
    <property type="entry name" value="Cupin_2"/>
</dbReference>
<name>A0A192A1X3_9RALS</name>